<dbReference type="KEGG" id="arue:QQX03_00105"/>
<sequence>MFKSLITSASVAALGFSAASALADSTEFSAVSTSVSVAPVNPQFDIFAPQERQSADRIDYTAWSEAMNYLVYTMGPSIREAPSRAEATLGSRLIYGHQSRYRLEGNRVMFSFFNDELRNMVADYRLELEQLGNQIDITTLPRNEQLAYWLNLHNVAVMEKIAQEWPIRQPREIEIDGIPFDQAKFITVRGVTMSPHDIRHQIVFRNWENPKVIYGFWRGEIGGPSLPSDAFTGLNVSQVLERNAREFVNSLRGTQNRGERLQISTIYDEARPYFFVNWPNDIRSHLIGYANEEVSALIAKTTETEAVVYEADIADLAGGVREPSYVEVSSDGVANSFRIPRGTARLLREQAQRAENAREQRGPRTGTVIFNPISLPGQENNGEVD</sequence>
<organism evidence="4 5">
    <name type="scientific">Altererythrobacter rubellus</name>
    <dbReference type="NCBI Taxonomy" id="2173831"/>
    <lineage>
        <taxon>Bacteria</taxon>
        <taxon>Pseudomonadati</taxon>
        <taxon>Pseudomonadota</taxon>
        <taxon>Alphaproteobacteria</taxon>
        <taxon>Sphingomonadales</taxon>
        <taxon>Erythrobacteraceae</taxon>
        <taxon>Altererythrobacter</taxon>
    </lineage>
</organism>
<proteinExistence type="predicted"/>
<feature type="region of interest" description="Disordered" evidence="1">
    <location>
        <begin position="351"/>
        <end position="385"/>
    </location>
</feature>
<dbReference type="Proteomes" id="UP001231445">
    <property type="component" value="Chromosome"/>
</dbReference>
<protein>
    <submittedName>
        <fullName evidence="4">DUF547 domain-containing protein</fullName>
    </submittedName>
</protein>
<dbReference type="RefSeq" id="WP_285975865.1">
    <property type="nucleotide sequence ID" value="NZ_CP127221.1"/>
</dbReference>
<dbReference type="EMBL" id="CP127221">
    <property type="protein sequence ID" value="WIW95550.1"/>
    <property type="molecule type" value="Genomic_DNA"/>
</dbReference>
<feature type="signal peptide" evidence="2">
    <location>
        <begin position="1"/>
        <end position="23"/>
    </location>
</feature>
<dbReference type="InterPro" id="IPR006869">
    <property type="entry name" value="DUF547"/>
</dbReference>
<dbReference type="AlphaFoldDB" id="A0A9Y2B7M7"/>
<evidence type="ECO:0000256" key="2">
    <source>
        <dbReference type="SAM" id="SignalP"/>
    </source>
</evidence>
<gene>
    <name evidence="4" type="ORF">QQX03_00105</name>
</gene>
<dbReference type="Pfam" id="PF04784">
    <property type="entry name" value="DUF547"/>
    <property type="match status" value="1"/>
</dbReference>
<feature type="chain" id="PRO_5040987292" evidence="2">
    <location>
        <begin position="24"/>
        <end position="385"/>
    </location>
</feature>
<evidence type="ECO:0000259" key="3">
    <source>
        <dbReference type="Pfam" id="PF04784"/>
    </source>
</evidence>
<keyword evidence="2" id="KW-0732">Signal</keyword>
<reference evidence="4 5" key="1">
    <citation type="submission" date="2023-06" db="EMBL/GenBank/DDBJ databases">
        <title>Altererythrobacter rubellus NBRC 112769 genome.</title>
        <authorList>
            <person name="Zhang K."/>
        </authorList>
    </citation>
    <scope>NUCLEOTIDE SEQUENCE [LARGE SCALE GENOMIC DNA]</scope>
    <source>
        <strain evidence="4 5">NBRC 112769</strain>
    </source>
</reference>
<accession>A0A9Y2B7M7</accession>
<feature type="compositionally biased region" description="Basic and acidic residues" evidence="1">
    <location>
        <begin position="351"/>
        <end position="362"/>
    </location>
</feature>
<feature type="domain" description="DUF547" evidence="3">
    <location>
        <begin position="138"/>
        <end position="248"/>
    </location>
</feature>
<evidence type="ECO:0000313" key="5">
    <source>
        <dbReference type="Proteomes" id="UP001231445"/>
    </source>
</evidence>
<evidence type="ECO:0000313" key="4">
    <source>
        <dbReference type="EMBL" id="WIW95550.1"/>
    </source>
</evidence>
<name>A0A9Y2B7M7_9SPHN</name>
<keyword evidence="5" id="KW-1185">Reference proteome</keyword>
<evidence type="ECO:0000256" key="1">
    <source>
        <dbReference type="SAM" id="MobiDB-lite"/>
    </source>
</evidence>